<dbReference type="NCBIfam" id="TIGR00152">
    <property type="entry name" value="dephospho-CoA kinase"/>
    <property type="match status" value="1"/>
</dbReference>
<dbReference type="EC" id="2.7.1.24" evidence="5 6"/>
<reference evidence="7" key="1">
    <citation type="submission" date="2022-03" db="EMBL/GenBank/DDBJ databases">
        <title>Genomic Encyclopedia of Type Strains, Phase III (KMG-III): the genomes of soil and plant-associated and newly described type strains.</title>
        <authorList>
            <person name="Whitman W."/>
        </authorList>
    </citation>
    <scope>NUCLEOTIDE SEQUENCE</scope>
    <source>
        <strain evidence="7">ANL 6-2</strain>
    </source>
</reference>
<dbReference type="EMBL" id="JALJXV010000002">
    <property type="protein sequence ID" value="MCP1673841.1"/>
    <property type="molecule type" value="Genomic_DNA"/>
</dbReference>
<feature type="binding site" evidence="5">
    <location>
        <begin position="11"/>
        <end position="16"/>
    </location>
    <ligand>
        <name>ATP</name>
        <dbReference type="ChEBI" id="CHEBI:30616"/>
    </ligand>
</feature>
<keyword evidence="5" id="KW-0963">Cytoplasm</keyword>
<dbReference type="Gene3D" id="3.40.50.300">
    <property type="entry name" value="P-loop containing nucleotide triphosphate hydrolases"/>
    <property type="match status" value="1"/>
</dbReference>
<sequence>MFVVGLTGGIASGKTTVSDLFASLGATVVDTDIGARAVVAPGQTGLDAIVRHFGKQILKPDGTLDRAALRQRVFDEPEQREWLESLLHPLIIDWARQRITEAAGPYVVLVIPLLVESGALRELLSRVLVVDVPEHVQVSRLQQRDGSSESAARAILRTQARRDQRLAIADDVIENTSEQAALRARVETLHQHYLSLAANVGDNA</sequence>
<protein>
    <recommendedName>
        <fullName evidence="5 6">Dephospho-CoA kinase</fullName>
        <ecNumber evidence="5 6">2.7.1.24</ecNumber>
    </recommendedName>
    <alternativeName>
        <fullName evidence="5">Dephosphocoenzyme A kinase</fullName>
    </alternativeName>
</protein>
<dbReference type="CDD" id="cd02022">
    <property type="entry name" value="DPCK"/>
    <property type="match status" value="1"/>
</dbReference>
<evidence type="ECO:0000256" key="5">
    <source>
        <dbReference type="HAMAP-Rule" id="MF_00376"/>
    </source>
</evidence>
<keyword evidence="3 5" id="KW-0067">ATP-binding</keyword>
<dbReference type="PROSITE" id="PS51219">
    <property type="entry name" value="DPCK"/>
    <property type="match status" value="1"/>
</dbReference>
<dbReference type="Pfam" id="PF01121">
    <property type="entry name" value="CoaE"/>
    <property type="match status" value="1"/>
</dbReference>
<evidence type="ECO:0000256" key="6">
    <source>
        <dbReference type="NCBIfam" id="TIGR00152"/>
    </source>
</evidence>
<evidence type="ECO:0000313" key="8">
    <source>
        <dbReference type="Proteomes" id="UP001205843"/>
    </source>
</evidence>
<dbReference type="AlphaFoldDB" id="A0AAE3G375"/>
<proteinExistence type="inferred from homology"/>
<dbReference type="PANTHER" id="PTHR10695">
    <property type="entry name" value="DEPHOSPHO-COA KINASE-RELATED"/>
    <property type="match status" value="1"/>
</dbReference>
<dbReference type="InterPro" id="IPR001977">
    <property type="entry name" value="Depp_CoAkinase"/>
</dbReference>
<keyword evidence="4 5" id="KW-0173">Coenzyme A biosynthesis</keyword>
<keyword evidence="2 5" id="KW-0547">Nucleotide-binding</keyword>
<organism evidence="7 8">
    <name type="scientific">Natronocella acetinitrilica</name>
    <dbReference type="NCBI Taxonomy" id="414046"/>
    <lineage>
        <taxon>Bacteria</taxon>
        <taxon>Pseudomonadati</taxon>
        <taxon>Pseudomonadota</taxon>
        <taxon>Gammaproteobacteria</taxon>
        <taxon>Chromatiales</taxon>
        <taxon>Ectothiorhodospiraceae</taxon>
        <taxon>Natronocella</taxon>
    </lineage>
</organism>
<dbReference type="SUPFAM" id="SSF52540">
    <property type="entry name" value="P-loop containing nucleoside triphosphate hydrolases"/>
    <property type="match status" value="1"/>
</dbReference>
<evidence type="ECO:0000256" key="1">
    <source>
        <dbReference type="ARBA" id="ARBA00009018"/>
    </source>
</evidence>
<evidence type="ECO:0000256" key="2">
    <source>
        <dbReference type="ARBA" id="ARBA00022741"/>
    </source>
</evidence>
<comment type="subcellular location">
    <subcellularLocation>
        <location evidence="5">Cytoplasm</location>
    </subcellularLocation>
</comment>
<accession>A0AAE3G375</accession>
<comment type="similarity">
    <text evidence="1 5">Belongs to the CoaE family.</text>
</comment>
<evidence type="ECO:0000256" key="4">
    <source>
        <dbReference type="ARBA" id="ARBA00022993"/>
    </source>
</evidence>
<dbReference type="GO" id="GO:0005524">
    <property type="term" value="F:ATP binding"/>
    <property type="evidence" value="ECO:0007669"/>
    <property type="project" value="UniProtKB-UniRule"/>
</dbReference>
<keyword evidence="5 7" id="KW-0418">Kinase</keyword>
<comment type="caution">
    <text evidence="7">The sequence shown here is derived from an EMBL/GenBank/DDBJ whole genome shotgun (WGS) entry which is preliminary data.</text>
</comment>
<dbReference type="InterPro" id="IPR027417">
    <property type="entry name" value="P-loop_NTPase"/>
</dbReference>
<dbReference type="HAMAP" id="MF_00376">
    <property type="entry name" value="Dephospho_CoA_kinase"/>
    <property type="match status" value="1"/>
</dbReference>
<dbReference type="Proteomes" id="UP001205843">
    <property type="component" value="Unassembled WGS sequence"/>
</dbReference>
<evidence type="ECO:0000313" key="7">
    <source>
        <dbReference type="EMBL" id="MCP1673841.1"/>
    </source>
</evidence>
<dbReference type="GO" id="GO:0005737">
    <property type="term" value="C:cytoplasm"/>
    <property type="evidence" value="ECO:0007669"/>
    <property type="project" value="UniProtKB-SubCell"/>
</dbReference>
<gene>
    <name evidence="5" type="primary">coaE</name>
    <name evidence="7" type="ORF">J2T57_000940</name>
</gene>
<dbReference type="PANTHER" id="PTHR10695:SF46">
    <property type="entry name" value="BIFUNCTIONAL COENZYME A SYNTHASE-RELATED"/>
    <property type="match status" value="1"/>
</dbReference>
<dbReference type="GO" id="GO:0015937">
    <property type="term" value="P:coenzyme A biosynthetic process"/>
    <property type="evidence" value="ECO:0007669"/>
    <property type="project" value="UniProtKB-UniRule"/>
</dbReference>
<keyword evidence="5 7" id="KW-0808">Transferase</keyword>
<comment type="pathway">
    <text evidence="5">Cofactor biosynthesis; coenzyme A biosynthesis; CoA from (R)-pantothenate: step 5/5.</text>
</comment>
<name>A0AAE3G375_9GAMM</name>
<comment type="function">
    <text evidence="5">Catalyzes the phosphorylation of the 3'-hydroxyl group of dephosphocoenzyme A to form coenzyme A.</text>
</comment>
<comment type="catalytic activity">
    <reaction evidence="5">
        <text>3'-dephospho-CoA + ATP = ADP + CoA + H(+)</text>
        <dbReference type="Rhea" id="RHEA:18245"/>
        <dbReference type="ChEBI" id="CHEBI:15378"/>
        <dbReference type="ChEBI" id="CHEBI:30616"/>
        <dbReference type="ChEBI" id="CHEBI:57287"/>
        <dbReference type="ChEBI" id="CHEBI:57328"/>
        <dbReference type="ChEBI" id="CHEBI:456216"/>
        <dbReference type="EC" id="2.7.1.24"/>
    </reaction>
</comment>
<evidence type="ECO:0000256" key="3">
    <source>
        <dbReference type="ARBA" id="ARBA00022840"/>
    </source>
</evidence>
<dbReference type="RefSeq" id="WP_253475005.1">
    <property type="nucleotide sequence ID" value="NZ_JALJXV010000002.1"/>
</dbReference>
<keyword evidence="8" id="KW-1185">Reference proteome</keyword>
<dbReference type="GO" id="GO:0004140">
    <property type="term" value="F:dephospho-CoA kinase activity"/>
    <property type="evidence" value="ECO:0007669"/>
    <property type="project" value="UniProtKB-UniRule"/>
</dbReference>